<proteinExistence type="predicted"/>
<evidence type="ECO:0000313" key="2">
    <source>
        <dbReference type="EMBL" id="KAJ0210678.1"/>
    </source>
</evidence>
<protein>
    <submittedName>
        <fullName evidence="2">Uncharacterized protein</fullName>
    </submittedName>
</protein>
<sequence length="253" mass="28439">MSLENYSNMNSVSIANSLGSGSRAPILIPEEYNSWVGCMNLHLNAINEDVWKCVEGTYITPENIATLATNQDTQTEIIRKLELQAKKELFMEYLIGNPTIHIETLYNLYGELQSYESSIDPPTTTGFGGPLALVSTTSQNQTPFNDQNFNNFNHTTSFQNQTFQSDSNDEADYQQLCALVANTNLQRFLLNHGQSNLRPNFQNRPSFGQNNSGFQPRPSFGQNNSGFQPRPYFGQNSQIPSFHNNSNQGFLNQ</sequence>
<feature type="region of interest" description="Disordered" evidence="1">
    <location>
        <begin position="196"/>
        <end position="253"/>
    </location>
</feature>
<gene>
    <name evidence="2" type="ORF">LSAT_V11C400196500</name>
</gene>
<accession>A0A9R1VSX5</accession>
<comment type="caution">
    <text evidence="2">The sequence shown here is derived from an EMBL/GenBank/DDBJ whole genome shotgun (WGS) entry which is preliminary data.</text>
</comment>
<name>A0A9R1VSX5_LACSA</name>
<dbReference type="EMBL" id="NBSK02000004">
    <property type="protein sequence ID" value="KAJ0210678.1"/>
    <property type="molecule type" value="Genomic_DNA"/>
</dbReference>
<evidence type="ECO:0000313" key="3">
    <source>
        <dbReference type="Proteomes" id="UP000235145"/>
    </source>
</evidence>
<dbReference type="Proteomes" id="UP000235145">
    <property type="component" value="Unassembled WGS sequence"/>
</dbReference>
<organism evidence="2 3">
    <name type="scientific">Lactuca sativa</name>
    <name type="common">Garden lettuce</name>
    <dbReference type="NCBI Taxonomy" id="4236"/>
    <lineage>
        <taxon>Eukaryota</taxon>
        <taxon>Viridiplantae</taxon>
        <taxon>Streptophyta</taxon>
        <taxon>Embryophyta</taxon>
        <taxon>Tracheophyta</taxon>
        <taxon>Spermatophyta</taxon>
        <taxon>Magnoliopsida</taxon>
        <taxon>eudicotyledons</taxon>
        <taxon>Gunneridae</taxon>
        <taxon>Pentapetalae</taxon>
        <taxon>asterids</taxon>
        <taxon>campanulids</taxon>
        <taxon>Asterales</taxon>
        <taxon>Asteraceae</taxon>
        <taxon>Cichorioideae</taxon>
        <taxon>Cichorieae</taxon>
        <taxon>Lactucinae</taxon>
        <taxon>Lactuca</taxon>
    </lineage>
</organism>
<dbReference type="AlphaFoldDB" id="A0A9R1VSX5"/>
<evidence type="ECO:0000256" key="1">
    <source>
        <dbReference type="SAM" id="MobiDB-lite"/>
    </source>
</evidence>
<reference evidence="2 3" key="1">
    <citation type="journal article" date="2017" name="Nat. Commun.">
        <title>Genome assembly with in vitro proximity ligation data and whole-genome triplication in lettuce.</title>
        <authorList>
            <person name="Reyes-Chin-Wo S."/>
            <person name="Wang Z."/>
            <person name="Yang X."/>
            <person name="Kozik A."/>
            <person name="Arikit S."/>
            <person name="Song C."/>
            <person name="Xia L."/>
            <person name="Froenicke L."/>
            <person name="Lavelle D.O."/>
            <person name="Truco M.J."/>
            <person name="Xia R."/>
            <person name="Zhu S."/>
            <person name="Xu C."/>
            <person name="Xu H."/>
            <person name="Xu X."/>
            <person name="Cox K."/>
            <person name="Korf I."/>
            <person name="Meyers B.C."/>
            <person name="Michelmore R.W."/>
        </authorList>
    </citation>
    <scope>NUCLEOTIDE SEQUENCE [LARGE SCALE GENOMIC DNA]</scope>
    <source>
        <strain evidence="3">cv. Salinas</strain>
        <tissue evidence="2">Seedlings</tissue>
    </source>
</reference>
<feature type="compositionally biased region" description="Polar residues" evidence="1">
    <location>
        <begin position="196"/>
        <end position="227"/>
    </location>
</feature>
<feature type="compositionally biased region" description="Polar residues" evidence="1">
    <location>
        <begin position="234"/>
        <end position="253"/>
    </location>
</feature>
<keyword evidence="3" id="KW-1185">Reference proteome</keyword>